<dbReference type="InterPro" id="IPR013830">
    <property type="entry name" value="SGNH_hydro"/>
</dbReference>
<dbReference type="Gene3D" id="3.40.50.1110">
    <property type="entry name" value="SGNH hydrolase"/>
    <property type="match status" value="1"/>
</dbReference>
<dbReference type="RefSeq" id="WP_014254242.1">
    <property type="nucleotide sequence ID" value="NC_016627.1"/>
</dbReference>
<gene>
    <name evidence="2" type="ordered locus">Clocl_0946</name>
</gene>
<dbReference type="EMBL" id="CP003065">
    <property type="protein sequence ID" value="AEV67624.1"/>
    <property type="molecule type" value="Genomic_DNA"/>
</dbReference>
<evidence type="ECO:0000313" key="2">
    <source>
        <dbReference type="EMBL" id="AEV67624.1"/>
    </source>
</evidence>
<dbReference type="AlphaFoldDB" id="G8LWX2"/>
<dbReference type="KEGG" id="ccl:Clocl_0946"/>
<reference evidence="2 3" key="2">
    <citation type="journal article" date="2012" name="Stand. Genomic Sci.">
        <title>Complete Genome Sequence of Clostridium clariflavum DSM 19732.</title>
        <authorList>
            <person name="Izquierdo J.A."/>
            <person name="Goodwin L."/>
            <person name="Davenport K.W."/>
            <person name="Teshima H."/>
            <person name="Bruce D."/>
            <person name="Detter C."/>
            <person name="Tapia R."/>
            <person name="Han S."/>
            <person name="Land M."/>
            <person name="Hauser L."/>
            <person name="Jeffries C.D."/>
            <person name="Han J."/>
            <person name="Pitluck S."/>
            <person name="Nolan M."/>
            <person name="Chen A."/>
            <person name="Huntemann M."/>
            <person name="Mavromatis K."/>
            <person name="Mikhailova N."/>
            <person name="Liolios K."/>
            <person name="Woyke T."/>
            <person name="Lynd L.R."/>
        </authorList>
    </citation>
    <scope>NUCLEOTIDE SEQUENCE [LARGE SCALE GENOMIC DNA]</scope>
    <source>
        <strain evidence="3">DSM 19732 / NBRC 101661 / EBR45</strain>
    </source>
</reference>
<accession>G8LWX2</accession>
<dbReference type="SUPFAM" id="SSF52266">
    <property type="entry name" value="SGNH hydrolase"/>
    <property type="match status" value="1"/>
</dbReference>
<dbReference type="STRING" id="720554.Clocl_0946"/>
<dbReference type="Pfam" id="PF13472">
    <property type="entry name" value="Lipase_GDSL_2"/>
    <property type="match status" value="1"/>
</dbReference>
<organism evidence="2 3">
    <name type="scientific">Acetivibrio clariflavus (strain DSM 19732 / NBRC 101661 / EBR45)</name>
    <name type="common">Clostridium clariflavum</name>
    <dbReference type="NCBI Taxonomy" id="720554"/>
    <lineage>
        <taxon>Bacteria</taxon>
        <taxon>Bacillati</taxon>
        <taxon>Bacillota</taxon>
        <taxon>Clostridia</taxon>
        <taxon>Eubacteriales</taxon>
        <taxon>Oscillospiraceae</taxon>
        <taxon>Acetivibrio</taxon>
    </lineage>
</organism>
<feature type="domain" description="SGNH hydrolase-type esterase" evidence="1">
    <location>
        <begin position="190"/>
        <end position="375"/>
    </location>
</feature>
<evidence type="ECO:0000313" key="3">
    <source>
        <dbReference type="Proteomes" id="UP000005435"/>
    </source>
</evidence>
<dbReference type="InterPro" id="IPR036514">
    <property type="entry name" value="SGNH_hydro_sf"/>
</dbReference>
<keyword evidence="3" id="KW-1185">Reference proteome</keyword>
<dbReference type="PANTHER" id="PTHR43784">
    <property type="entry name" value="GDSL-LIKE LIPASE/ACYLHYDROLASE, PUTATIVE (AFU_ORTHOLOGUE AFUA_2G00820)-RELATED"/>
    <property type="match status" value="1"/>
</dbReference>
<name>G8LWX2_ACECE</name>
<dbReference type="eggNOG" id="COG2755">
    <property type="taxonomic scope" value="Bacteria"/>
</dbReference>
<evidence type="ECO:0000259" key="1">
    <source>
        <dbReference type="Pfam" id="PF13472"/>
    </source>
</evidence>
<dbReference type="HOGENOM" id="CLU_029872_0_0_9"/>
<dbReference type="Proteomes" id="UP000005435">
    <property type="component" value="Chromosome"/>
</dbReference>
<proteinExistence type="predicted"/>
<protein>
    <submittedName>
        <fullName evidence="2">Lysophospholipase L1-like esterase</fullName>
    </submittedName>
</protein>
<dbReference type="InterPro" id="IPR053140">
    <property type="entry name" value="GDSL_Rv0518-like"/>
</dbReference>
<sequence length="391" mass="42274">MSGVLMDKSKPDSEEDKWVGTWATALQQVEESNMPPEPGLSNNTLRQVVRVSLGGNRIRVKFSNEYGNSELTLNLVQIAVSSGKGKVKSGTEKLLTFEGKKSVTIPAGGTVTSDTVDYCLPKLTDIAITIYFGNAPTVLTGHPGSRTTSYILPGNGIDSLNISTAVPTEHWYVIAGIDVITCALCNAVVALGDSITDGRGSTTDMQNRWTDNLAKRLQANTATAGIGVLNMGIGGNTVLQGGLGPSAVERFERDVLSQSGVRYLIIFEGVNDIGINNNLKVTTDLINTYKSFIDKAHANNILVYGATILPFGGSQYDSAINEQARQTVNDWIRTSGEFDAVIDFDAALRDTKDFTRLKEIYDSGDHLHPNAEAYKKMAEIVDLDLFAKNDR</sequence>
<dbReference type="OrthoDB" id="1828825at2"/>
<dbReference type="PANTHER" id="PTHR43784:SF2">
    <property type="entry name" value="GDSL-LIKE LIPASE_ACYLHYDROLASE, PUTATIVE (AFU_ORTHOLOGUE AFUA_2G00820)-RELATED"/>
    <property type="match status" value="1"/>
</dbReference>
<dbReference type="CDD" id="cd01830">
    <property type="entry name" value="XynE_like"/>
    <property type="match status" value="1"/>
</dbReference>
<reference evidence="3" key="1">
    <citation type="submission" date="2011-12" db="EMBL/GenBank/DDBJ databases">
        <title>Complete sequence of Clostridium clariflavum DSM 19732.</title>
        <authorList>
            <consortium name="US DOE Joint Genome Institute"/>
            <person name="Lucas S."/>
            <person name="Han J."/>
            <person name="Lapidus A."/>
            <person name="Cheng J.-F."/>
            <person name="Goodwin L."/>
            <person name="Pitluck S."/>
            <person name="Peters L."/>
            <person name="Teshima H."/>
            <person name="Detter J.C."/>
            <person name="Han C."/>
            <person name="Tapia R."/>
            <person name="Land M."/>
            <person name="Hauser L."/>
            <person name="Kyrpides N."/>
            <person name="Ivanova N."/>
            <person name="Pagani I."/>
            <person name="Kitzmiller T."/>
            <person name="Lynd L."/>
            <person name="Izquierdo J."/>
            <person name="Woyke T."/>
        </authorList>
    </citation>
    <scope>NUCLEOTIDE SEQUENCE [LARGE SCALE GENOMIC DNA]</scope>
    <source>
        <strain evidence="3">DSM 19732 / NBRC 101661 / EBR45</strain>
    </source>
</reference>